<reference evidence="6 7" key="1">
    <citation type="submission" date="2018-03" db="EMBL/GenBank/DDBJ databases">
        <title>Cereibacter changlensis.</title>
        <authorList>
            <person name="Meyer T.E."/>
            <person name="Miller S."/>
            <person name="Lodha T."/>
            <person name="Gandham S."/>
            <person name="Chintalapati S."/>
            <person name="Chintalapati V.R."/>
        </authorList>
    </citation>
    <scope>NUCLEOTIDE SEQUENCE [LARGE SCALE GENOMIC DNA]</scope>
    <source>
        <strain evidence="6 7">JA139</strain>
    </source>
</reference>
<dbReference type="Gene3D" id="1.20.120.530">
    <property type="entry name" value="GntR ligand-binding domain-like"/>
    <property type="match status" value="1"/>
</dbReference>
<comment type="caution">
    <text evidence="6">The sequence shown here is derived from an EMBL/GenBank/DDBJ whole genome shotgun (WGS) entry which is preliminary data.</text>
</comment>
<dbReference type="InterPro" id="IPR011711">
    <property type="entry name" value="GntR_C"/>
</dbReference>
<feature type="compositionally biased region" description="Basic and acidic residues" evidence="4">
    <location>
        <begin position="41"/>
        <end position="50"/>
    </location>
</feature>
<organism evidence="6 7">
    <name type="scientific">Cereibacter changlensis JA139</name>
    <dbReference type="NCBI Taxonomy" id="1188249"/>
    <lineage>
        <taxon>Bacteria</taxon>
        <taxon>Pseudomonadati</taxon>
        <taxon>Pseudomonadota</taxon>
        <taxon>Alphaproteobacteria</taxon>
        <taxon>Rhodobacterales</taxon>
        <taxon>Paracoccaceae</taxon>
        <taxon>Cereibacter</taxon>
    </lineage>
</organism>
<evidence type="ECO:0000256" key="1">
    <source>
        <dbReference type="ARBA" id="ARBA00023015"/>
    </source>
</evidence>
<gene>
    <name evidence="6" type="ORF">C5F48_19155</name>
</gene>
<dbReference type="SUPFAM" id="SSF48008">
    <property type="entry name" value="GntR ligand-binding domain-like"/>
    <property type="match status" value="1"/>
</dbReference>
<keyword evidence="7" id="KW-1185">Reference proteome</keyword>
<evidence type="ECO:0000256" key="4">
    <source>
        <dbReference type="SAM" id="MobiDB-lite"/>
    </source>
</evidence>
<keyword evidence="2" id="KW-0238">DNA-binding</keyword>
<dbReference type="GO" id="GO:0003677">
    <property type="term" value="F:DNA binding"/>
    <property type="evidence" value="ECO:0007669"/>
    <property type="project" value="UniProtKB-KW"/>
</dbReference>
<accession>A0A2T4JQF5</accession>
<feature type="domain" description="GntR C-terminal" evidence="5">
    <location>
        <begin position="100"/>
        <end position="175"/>
    </location>
</feature>
<dbReference type="Proteomes" id="UP000241010">
    <property type="component" value="Unassembled WGS sequence"/>
</dbReference>
<dbReference type="EMBL" id="PZKG01000133">
    <property type="protein sequence ID" value="PTE20144.1"/>
    <property type="molecule type" value="Genomic_DNA"/>
</dbReference>
<dbReference type="InterPro" id="IPR008920">
    <property type="entry name" value="TF_FadR/GntR_C"/>
</dbReference>
<feature type="region of interest" description="Disordered" evidence="4">
    <location>
        <begin position="1"/>
        <end position="88"/>
    </location>
</feature>
<feature type="region of interest" description="Disordered" evidence="4">
    <location>
        <begin position="189"/>
        <end position="209"/>
    </location>
</feature>
<keyword evidence="1" id="KW-0805">Transcription regulation</keyword>
<evidence type="ECO:0000256" key="2">
    <source>
        <dbReference type="ARBA" id="ARBA00023125"/>
    </source>
</evidence>
<evidence type="ECO:0000313" key="6">
    <source>
        <dbReference type="EMBL" id="PTE20144.1"/>
    </source>
</evidence>
<evidence type="ECO:0000256" key="3">
    <source>
        <dbReference type="ARBA" id="ARBA00023163"/>
    </source>
</evidence>
<name>A0A2T4JQF5_9RHOB</name>
<dbReference type="Pfam" id="PF07729">
    <property type="entry name" value="FCD"/>
    <property type="match status" value="1"/>
</dbReference>
<dbReference type="AlphaFoldDB" id="A0A2T4JQF5"/>
<sequence length="209" mass="22716">MAVAVVPRPYPRRQPHADPLGAATAADRRGDSVRGLPPRGCGRDRSGRDHPHLHHAGRGRTHRGGSGHAAGRRGISRAAAGSACPHGSRHRRLRLDCCGYRELNAVFHRVIWGQGGNTMLAEMINSIARKPVVSPTFNNWTRAELQRSNRQHGELADAFEAGDAEWAETSMKAHLLSSRASYWRIGGERKRTDAADTGEEASGDEAKGL</sequence>
<evidence type="ECO:0000313" key="7">
    <source>
        <dbReference type="Proteomes" id="UP000241010"/>
    </source>
</evidence>
<protein>
    <recommendedName>
        <fullName evidence="5">GntR C-terminal domain-containing protein</fullName>
    </recommendedName>
</protein>
<keyword evidence="3" id="KW-0804">Transcription</keyword>
<evidence type="ECO:0000259" key="5">
    <source>
        <dbReference type="Pfam" id="PF07729"/>
    </source>
</evidence>
<feature type="compositionally biased region" description="Basic residues" evidence="4">
    <location>
        <begin position="51"/>
        <end position="75"/>
    </location>
</feature>
<proteinExistence type="predicted"/>